<keyword evidence="3" id="KW-1185">Reference proteome</keyword>
<sequence>MDRPRQAAPYRLQVSRPLLHAYTISDGSHEPVVGYALPMAPMVPMALPVTKQANGGMMPAMAATSPTPATPNNNNNNNKFVAAEPEEDIAAIAKQISDHAEAIYQTWKSRGLAPAEILTMPQSAQSSQAMEQLVNKFVVEDKARQAALNQRANKLANSGHPLRQASPSASPALDLLDDGGLDGGKQRRSPVPSPAIEQLVSSFVSEDKARLAAQQQQQQRANKSLPSSIQFALQKFESKQASPVPDGRTSPTVPAALSPAQPTRITPNKAPAPLTQQPPLHHQEIFLETIETSFPEDLKPQAVRGPGPPAPGQDAVDGTWPLKHKAQRAAAQRASEYLDEVAREEERLINALKTGIILAEDPAVNNNKAIHNNNNKKGALEKDSSKGSPVKKAVKADKPAVDMNGKPSLNGVRQPHSQPHGASPANKVPHPAARPRQPHAAGGPGPANAPAPHSPNPVRPFLTRGSVAERVLIFEKCPTELLLDSKRRPAPSWRAGAPQGDVQARAQ</sequence>
<feature type="region of interest" description="Disordered" evidence="1">
    <location>
        <begin position="155"/>
        <end position="193"/>
    </location>
</feature>
<proteinExistence type="predicted"/>
<evidence type="ECO:0000313" key="3">
    <source>
        <dbReference type="Proteomes" id="UP001075354"/>
    </source>
</evidence>
<reference evidence="2" key="1">
    <citation type="submission" date="2022-12" db="EMBL/GenBank/DDBJ databases">
        <title>Chromosome-level genome assembly of the bean flower thrips Megalurothrips usitatus.</title>
        <authorList>
            <person name="Ma L."/>
            <person name="Liu Q."/>
            <person name="Li H."/>
            <person name="Cai W."/>
        </authorList>
    </citation>
    <scope>NUCLEOTIDE SEQUENCE</scope>
    <source>
        <strain evidence="2">Cailab_2022a</strain>
    </source>
</reference>
<feature type="compositionally biased region" description="Pro residues" evidence="1">
    <location>
        <begin position="447"/>
        <end position="458"/>
    </location>
</feature>
<feature type="region of interest" description="Disordered" evidence="1">
    <location>
        <begin position="238"/>
        <end position="276"/>
    </location>
</feature>
<organism evidence="2 3">
    <name type="scientific">Megalurothrips usitatus</name>
    <name type="common">bean blossom thrips</name>
    <dbReference type="NCBI Taxonomy" id="439358"/>
    <lineage>
        <taxon>Eukaryota</taxon>
        <taxon>Metazoa</taxon>
        <taxon>Ecdysozoa</taxon>
        <taxon>Arthropoda</taxon>
        <taxon>Hexapoda</taxon>
        <taxon>Insecta</taxon>
        <taxon>Pterygota</taxon>
        <taxon>Neoptera</taxon>
        <taxon>Paraneoptera</taxon>
        <taxon>Thysanoptera</taxon>
        <taxon>Terebrantia</taxon>
        <taxon>Thripoidea</taxon>
        <taxon>Thripidae</taxon>
        <taxon>Megalurothrips</taxon>
    </lineage>
</organism>
<feature type="compositionally biased region" description="Low complexity" evidence="1">
    <location>
        <begin position="366"/>
        <end position="377"/>
    </location>
</feature>
<feature type="region of interest" description="Disordered" evidence="1">
    <location>
        <begin position="479"/>
        <end position="507"/>
    </location>
</feature>
<comment type="caution">
    <text evidence="2">The sequence shown here is derived from an EMBL/GenBank/DDBJ whole genome shotgun (WGS) entry which is preliminary data.</text>
</comment>
<accession>A0AAV7XF86</accession>
<name>A0AAV7XF86_9NEOP</name>
<feature type="region of interest" description="Disordered" evidence="1">
    <location>
        <begin position="366"/>
        <end position="462"/>
    </location>
</feature>
<evidence type="ECO:0000313" key="2">
    <source>
        <dbReference type="EMBL" id="KAJ1523599.1"/>
    </source>
</evidence>
<feature type="compositionally biased region" description="Low complexity" evidence="1">
    <location>
        <begin position="429"/>
        <end position="446"/>
    </location>
</feature>
<dbReference type="AlphaFoldDB" id="A0AAV7XF86"/>
<evidence type="ECO:0000256" key="1">
    <source>
        <dbReference type="SAM" id="MobiDB-lite"/>
    </source>
</evidence>
<dbReference type="Proteomes" id="UP001075354">
    <property type="component" value="Chromosome 10"/>
</dbReference>
<gene>
    <name evidence="2" type="ORF">ONE63_001442</name>
</gene>
<dbReference type="EMBL" id="JAPTSV010000010">
    <property type="protein sequence ID" value="KAJ1523599.1"/>
    <property type="molecule type" value="Genomic_DNA"/>
</dbReference>
<protein>
    <submittedName>
        <fullName evidence="2">Uncharacterized protein</fullName>
    </submittedName>
</protein>